<dbReference type="InterPro" id="IPR018060">
    <property type="entry name" value="HTH_AraC"/>
</dbReference>
<evidence type="ECO:0000256" key="1">
    <source>
        <dbReference type="ARBA" id="ARBA00023015"/>
    </source>
</evidence>
<keyword evidence="5" id="KW-1185">Reference proteome</keyword>
<accession>A0ABT8R010</accession>
<evidence type="ECO:0000313" key="4">
    <source>
        <dbReference type="EMBL" id="MDO1445001.1"/>
    </source>
</evidence>
<evidence type="ECO:0000313" key="5">
    <source>
        <dbReference type="Proteomes" id="UP001168528"/>
    </source>
</evidence>
<feature type="domain" description="HTH araC/xylS-type" evidence="3">
    <location>
        <begin position="241"/>
        <end position="337"/>
    </location>
</feature>
<dbReference type="InterPro" id="IPR053142">
    <property type="entry name" value="PchR_regulatory_protein"/>
</dbReference>
<organism evidence="4 5">
    <name type="scientific">Rhodocytophaga aerolata</name>
    <dbReference type="NCBI Taxonomy" id="455078"/>
    <lineage>
        <taxon>Bacteria</taxon>
        <taxon>Pseudomonadati</taxon>
        <taxon>Bacteroidota</taxon>
        <taxon>Cytophagia</taxon>
        <taxon>Cytophagales</taxon>
        <taxon>Rhodocytophagaceae</taxon>
        <taxon>Rhodocytophaga</taxon>
    </lineage>
</organism>
<protein>
    <submittedName>
        <fullName evidence="4">Helix-turn-helix transcriptional regulator</fullName>
    </submittedName>
</protein>
<reference evidence="4" key="1">
    <citation type="submission" date="2023-07" db="EMBL/GenBank/DDBJ databases">
        <title>The genome sequence of Rhodocytophaga aerolata KACC 12507.</title>
        <authorList>
            <person name="Zhang X."/>
        </authorList>
    </citation>
    <scope>NUCLEOTIDE SEQUENCE</scope>
    <source>
        <strain evidence="4">KACC 12507</strain>
    </source>
</reference>
<evidence type="ECO:0000259" key="3">
    <source>
        <dbReference type="PROSITE" id="PS01124"/>
    </source>
</evidence>
<sequence>MLTLSFEELQKLLTQNYKVYEEEQMSLQMYHTTYASTIQSPVCEGKAISTTIREGITLLRLQLTFKQDTQTEIKSLQPQIGFAYCLAGTISAIRNNRGYLPPDDNIINMPAYHGYMYVAPTSQGWQYFKANIGYEAIYIHFSYPAFIQLVGEQLNEMPTEFKLPMNDYSRYYFKQAKLTTPVVALCESLFNNPFSGKSREFYREAKVIELIAYQLDELVKSPDEIDSTGSMLTKKEEMLIERSYQLLMANLVNPPSLMELAREIGMSDYRLKNGFKQKYGQTPYRFIAEKRMITARELLAKGNMNVSEVANAVGFNSLGSFSNSFYEKFGIRPSEVK</sequence>
<dbReference type="RefSeq" id="WP_302035800.1">
    <property type="nucleotide sequence ID" value="NZ_JAUKPO010000001.1"/>
</dbReference>
<gene>
    <name evidence="4" type="ORF">Q0590_02000</name>
</gene>
<dbReference type="Proteomes" id="UP001168528">
    <property type="component" value="Unassembled WGS sequence"/>
</dbReference>
<dbReference type="Gene3D" id="1.10.10.60">
    <property type="entry name" value="Homeodomain-like"/>
    <property type="match status" value="1"/>
</dbReference>
<dbReference type="PROSITE" id="PS01124">
    <property type="entry name" value="HTH_ARAC_FAMILY_2"/>
    <property type="match status" value="1"/>
</dbReference>
<dbReference type="SUPFAM" id="SSF46689">
    <property type="entry name" value="Homeodomain-like"/>
    <property type="match status" value="2"/>
</dbReference>
<name>A0ABT8R010_9BACT</name>
<keyword evidence="2" id="KW-0804">Transcription</keyword>
<dbReference type="PANTHER" id="PTHR47893">
    <property type="entry name" value="REGULATORY PROTEIN PCHR"/>
    <property type="match status" value="1"/>
</dbReference>
<comment type="caution">
    <text evidence="4">The sequence shown here is derived from an EMBL/GenBank/DDBJ whole genome shotgun (WGS) entry which is preliminary data.</text>
</comment>
<evidence type="ECO:0000256" key="2">
    <source>
        <dbReference type="ARBA" id="ARBA00023163"/>
    </source>
</evidence>
<dbReference type="PANTHER" id="PTHR47893:SF1">
    <property type="entry name" value="REGULATORY PROTEIN PCHR"/>
    <property type="match status" value="1"/>
</dbReference>
<proteinExistence type="predicted"/>
<dbReference type="SMART" id="SM00342">
    <property type="entry name" value="HTH_ARAC"/>
    <property type="match status" value="1"/>
</dbReference>
<dbReference type="Pfam" id="PF12833">
    <property type="entry name" value="HTH_18"/>
    <property type="match status" value="1"/>
</dbReference>
<dbReference type="InterPro" id="IPR009057">
    <property type="entry name" value="Homeodomain-like_sf"/>
</dbReference>
<keyword evidence="1" id="KW-0805">Transcription regulation</keyword>
<dbReference type="EMBL" id="JAUKPO010000001">
    <property type="protein sequence ID" value="MDO1445001.1"/>
    <property type="molecule type" value="Genomic_DNA"/>
</dbReference>